<organism evidence="2 3">
    <name type="scientific">Alicyclobacillus cycloheptanicus</name>
    <dbReference type="NCBI Taxonomy" id="1457"/>
    <lineage>
        <taxon>Bacteria</taxon>
        <taxon>Bacillati</taxon>
        <taxon>Bacillota</taxon>
        <taxon>Bacilli</taxon>
        <taxon>Bacillales</taxon>
        <taxon>Alicyclobacillaceae</taxon>
        <taxon>Alicyclobacillus</taxon>
    </lineage>
</organism>
<dbReference type="RefSeq" id="WP_307015829.1">
    <property type="nucleotide sequence ID" value="NZ_JAUSTP010000003.1"/>
</dbReference>
<proteinExistence type="predicted"/>
<evidence type="ECO:0000313" key="3">
    <source>
        <dbReference type="Proteomes" id="UP001232973"/>
    </source>
</evidence>
<keyword evidence="3" id="KW-1185">Reference proteome</keyword>
<feature type="region of interest" description="Disordered" evidence="1">
    <location>
        <begin position="62"/>
        <end position="83"/>
    </location>
</feature>
<accession>A0ABT9XGP5</accession>
<dbReference type="Proteomes" id="UP001232973">
    <property type="component" value="Unassembled WGS sequence"/>
</dbReference>
<evidence type="ECO:0000313" key="2">
    <source>
        <dbReference type="EMBL" id="MDQ0188988.1"/>
    </source>
</evidence>
<evidence type="ECO:0000256" key="1">
    <source>
        <dbReference type="SAM" id="MobiDB-lite"/>
    </source>
</evidence>
<dbReference type="EMBL" id="JAUSTP010000003">
    <property type="protein sequence ID" value="MDQ0188988.1"/>
    <property type="molecule type" value="Genomic_DNA"/>
</dbReference>
<gene>
    <name evidence="2" type="ORF">J2S03_000802</name>
</gene>
<name>A0ABT9XGP5_9BACL</name>
<reference evidence="2 3" key="1">
    <citation type="submission" date="2023-07" db="EMBL/GenBank/DDBJ databases">
        <title>Genomic Encyclopedia of Type Strains, Phase IV (KMG-IV): sequencing the most valuable type-strain genomes for metagenomic binning, comparative biology and taxonomic classification.</title>
        <authorList>
            <person name="Goeker M."/>
        </authorList>
    </citation>
    <scope>NUCLEOTIDE SEQUENCE [LARGE SCALE GENOMIC DNA]</scope>
    <source>
        <strain evidence="2 3">DSM 4006</strain>
    </source>
</reference>
<comment type="caution">
    <text evidence="2">The sequence shown here is derived from an EMBL/GenBank/DDBJ whole genome shotgun (WGS) entry which is preliminary data.</text>
</comment>
<sequence length="109" mass="11163">MISRHYVRSLIGQQVQCHTHYGVFHGVVAHCTKHHLILIPSYAAESTPAAAGVGDHRWGPWGYGPGGPAGPGGPGPGGYGPGPGGGGGWQIAIPLAAIIGVTAIGMHWW</sequence>
<protein>
    <submittedName>
        <fullName evidence="2">Membrane protein</fullName>
    </submittedName>
</protein>